<feature type="transmembrane region" description="Helical" evidence="2">
    <location>
        <begin position="320"/>
        <end position="340"/>
    </location>
</feature>
<evidence type="ECO:0000256" key="1">
    <source>
        <dbReference type="SAM" id="MobiDB-lite"/>
    </source>
</evidence>
<keyword evidence="4" id="KW-1185">Reference proteome</keyword>
<evidence type="ECO:0000313" key="3">
    <source>
        <dbReference type="EMBL" id="KAL2917615.1"/>
    </source>
</evidence>
<sequence>MSSAILIQQQTVNGLTFMVEYDSFLIAVSFWTAAMGAFTAIQVMNQLLPMYRKYIVVNVGQLLNKLPRIKSPVLRWLYGLFHINPQIILSLFLVATALGGCCIWSVHFLGMHCLRFTATRDGVRSTLPFFNPFTERVTKNYIFVIPVYYESSLIVLSLLTSIGALFLGLLVAAFGAGMIYTRISPSDLYKLVKRHVSGFEGPPVQRTVVPDANATTPRGSPTSTEDTSRIVTIETAEPNPSTHSQAASDASAPQESLDRGLGATIDVETTSFFGLSAERKLIFVLGAAIMGAGIVVMYGFSVASLRIPGVRILKTARFVYTGIAIVVFGSIATLWIMVFLRGRTQRMLICFVIGGLIVLVRYMAIVSVKFELTQDPMDTDYSEFFERNPTAVSGNVIETLRAQVTFTIELVILAVGFRMLHLM</sequence>
<name>A0ABR4NDK2_9FUNG</name>
<keyword evidence="2" id="KW-0812">Transmembrane</keyword>
<gene>
    <name evidence="3" type="ORF">HK105_202901</name>
</gene>
<feature type="transmembrane region" description="Helical" evidence="2">
    <location>
        <begin position="87"/>
        <end position="106"/>
    </location>
</feature>
<keyword evidence="2" id="KW-1133">Transmembrane helix</keyword>
<feature type="transmembrane region" description="Helical" evidence="2">
    <location>
        <begin position="153"/>
        <end position="180"/>
    </location>
</feature>
<evidence type="ECO:0000313" key="4">
    <source>
        <dbReference type="Proteomes" id="UP001527925"/>
    </source>
</evidence>
<feature type="transmembrane region" description="Helical" evidence="2">
    <location>
        <begin position="24"/>
        <end position="44"/>
    </location>
</feature>
<feature type="transmembrane region" description="Helical" evidence="2">
    <location>
        <begin position="281"/>
        <end position="300"/>
    </location>
</feature>
<dbReference type="EMBL" id="JADGIZ020000010">
    <property type="protein sequence ID" value="KAL2917615.1"/>
    <property type="molecule type" value="Genomic_DNA"/>
</dbReference>
<reference evidence="3 4" key="1">
    <citation type="submission" date="2023-09" db="EMBL/GenBank/DDBJ databases">
        <title>Pangenome analysis of Batrachochytrium dendrobatidis and related Chytrids.</title>
        <authorList>
            <person name="Yacoub M.N."/>
            <person name="Stajich J.E."/>
            <person name="James T.Y."/>
        </authorList>
    </citation>
    <scope>NUCLEOTIDE SEQUENCE [LARGE SCALE GENOMIC DNA]</scope>
    <source>
        <strain evidence="3 4">JEL0888</strain>
    </source>
</reference>
<comment type="caution">
    <text evidence="3">The sequence shown here is derived from an EMBL/GenBank/DDBJ whole genome shotgun (WGS) entry which is preliminary data.</text>
</comment>
<accession>A0ABR4NDK2</accession>
<feature type="transmembrane region" description="Helical" evidence="2">
    <location>
        <begin position="400"/>
        <end position="420"/>
    </location>
</feature>
<proteinExistence type="predicted"/>
<dbReference type="Proteomes" id="UP001527925">
    <property type="component" value="Unassembled WGS sequence"/>
</dbReference>
<protein>
    <submittedName>
        <fullName evidence="3">Uncharacterized protein</fullName>
    </submittedName>
</protein>
<feature type="compositionally biased region" description="Polar residues" evidence="1">
    <location>
        <begin position="213"/>
        <end position="225"/>
    </location>
</feature>
<dbReference type="PANTHER" id="PTHR35152:SF1">
    <property type="entry name" value="DOMAIN SIGNALLING PROTEIN, PUTATIVE (AFU_ORTHOLOGUE AFUA_5G11310)-RELATED"/>
    <property type="match status" value="1"/>
</dbReference>
<dbReference type="PANTHER" id="PTHR35152">
    <property type="entry name" value="DOMAIN SIGNALLING PROTEIN, PUTATIVE (AFU_ORTHOLOGUE AFUA_5G11310)-RELATED"/>
    <property type="match status" value="1"/>
</dbReference>
<keyword evidence="2" id="KW-0472">Membrane</keyword>
<feature type="transmembrane region" description="Helical" evidence="2">
    <location>
        <begin position="347"/>
        <end position="368"/>
    </location>
</feature>
<evidence type="ECO:0000256" key="2">
    <source>
        <dbReference type="SAM" id="Phobius"/>
    </source>
</evidence>
<organism evidence="3 4">
    <name type="scientific">Polyrhizophydium stewartii</name>
    <dbReference type="NCBI Taxonomy" id="2732419"/>
    <lineage>
        <taxon>Eukaryota</taxon>
        <taxon>Fungi</taxon>
        <taxon>Fungi incertae sedis</taxon>
        <taxon>Chytridiomycota</taxon>
        <taxon>Chytridiomycota incertae sedis</taxon>
        <taxon>Chytridiomycetes</taxon>
        <taxon>Rhizophydiales</taxon>
        <taxon>Rhizophydiales incertae sedis</taxon>
        <taxon>Polyrhizophydium</taxon>
    </lineage>
</organism>
<feature type="region of interest" description="Disordered" evidence="1">
    <location>
        <begin position="207"/>
        <end position="228"/>
    </location>
</feature>